<comment type="similarity">
    <text evidence="3">Belongs to the PhyH family. EctD subfamily.</text>
</comment>
<comment type="catalytic activity">
    <reaction evidence="9">
        <text>L-ectoine + 2-oxoglutarate + O2 = 5-hydroxyectoine + succinate + CO2</text>
        <dbReference type="Rhea" id="RHEA:45740"/>
        <dbReference type="ChEBI" id="CHEBI:15379"/>
        <dbReference type="ChEBI" id="CHEBI:16526"/>
        <dbReference type="ChEBI" id="CHEBI:16810"/>
        <dbReference type="ChEBI" id="CHEBI:30031"/>
        <dbReference type="ChEBI" id="CHEBI:58515"/>
        <dbReference type="ChEBI" id="CHEBI:85413"/>
        <dbReference type="EC" id="1.14.11.55"/>
    </reaction>
</comment>
<evidence type="ECO:0000313" key="12">
    <source>
        <dbReference type="EMBL" id="GGE13603.1"/>
    </source>
</evidence>
<evidence type="ECO:0000256" key="1">
    <source>
        <dbReference type="ARBA" id="ARBA00001954"/>
    </source>
</evidence>
<dbReference type="Pfam" id="PF05721">
    <property type="entry name" value="PhyH"/>
    <property type="match status" value="1"/>
</dbReference>
<comment type="subunit">
    <text evidence="4">Homodimer.</text>
</comment>
<feature type="compositionally biased region" description="Basic and acidic residues" evidence="11">
    <location>
        <begin position="295"/>
        <end position="311"/>
    </location>
</feature>
<dbReference type="Gene3D" id="2.60.120.620">
    <property type="entry name" value="q2cbj1_9rhob like domain"/>
    <property type="match status" value="1"/>
</dbReference>
<evidence type="ECO:0000256" key="9">
    <source>
        <dbReference type="ARBA" id="ARBA00049228"/>
    </source>
</evidence>
<comment type="function">
    <text evidence="2">Involved in the biosynthesis of 5-hydroxyectoine, called compatible solute, which helps organisms to survive extreme osmotic stress by acting as a highly soluble organic osmolyte. Catalyzes the 2-oxoglutarate-dependent selective hydroxylation of L-ectoine to yield (4S,5S)-5-hydroxyectoine.</text>
</comment>
<keyword evidence="7" id="KW-0560">Oxidoreductase</keyword>
<dbReference type="PANTHER" id="PTHR20883">
    <property type="entry name" value="PHYTANOYL-COA DIOXYGENASE DOMAIN CONTAINING 1"/>
    <property type="match status" value="1"/>
</dbReference>
<proteinExistence type="inferred from homology"/>
<dbReference type="InterPro" id="IPR008775">
    <property type="entry name" value="Phytyl_CoA_dOase-like"/>
</dbReference>
<comment type="caution">
    <text evidence="12">The sequence shown here is derived from an EMBL/GenBank/DDBJ whole genome shotgun (WGS) entry which is preliminary data.</text>
</comment>
<dbReference type="RefSeq" id="WP_188647171.1">
    <property type="nucleotide sequence ID" value="NZ_BMHQ01000004.1"/>
</dbReference>
<evidence type="ECO:0000256" key="7">
    <source>
        <dbReference type="ARBA" id="ARBA00023002"/>
    </source>
</evidence>
<evidence type="ECO:0000256" key="5">
    <source>
        <dbReference type="ARBA" id="ARBA00022723"/>
    </source>
</evidence>
<evidence type="ECO:0000256" key="2">
    <source>
        <dbReference type="ARBA" id="ARBA00004063"/>
    </source>
</evidence>
<keyword evidence="6" id="KW-0223">Dioxygenase</keyword>
<evidence type="ECO:0000256" key="10">
    <source>
        <dbReference type="NCBIfam" id="TIGR02408"/>
    </source>
</evidence>
<reference evidence="12" key="1">
    <citation type="journal article" date="2014" name="Int. J. Syst. Evol. Microbiol.">
        <title>Complete genome sequence of Corynebacterium casei LMG S-19264T (=DSM 44701T), isolated from a smear-ripened cheese.</title>
        <authorList>
            <consortium name="US DOE Joint Genome Institute (JGI-PGF)"/>
            <person name="Walter F."/>
            <person name="Albersmeier A."/>
            <person name="Kalinowski J."/>
            <person name="Ruckert C."/>
        </authorList>
    </citation>
    <scope>NUCLEOTIDE SEQUENCE</scope>
    <source>
        <strain evidence="12">CGMCC 1.15179</strain>
    </source>
</reference>
<reference evidence="12" key="2">
    <citation type="submission" date="2020-09" db="EMBL/GenBank/DDBJ databases">
        <authorList>
            <person name="Sun Q."/>
            <person name="Zhou Y."/>
        </authorList>
    </citation>
    <scope>NUCLEOTIDE SEQUENCE</scope>
    <source>
        <strain evidence="12">CGMCC 1.15179</strain>
    </source>
</reference>
<dbReference type="InterPro" id="IPR012774">
    <property type="entry name" value="EctD"/>
</dbReference>
<comment type="cofactor">
    <cofactor evidence="1">
        <name>Fe(2+)</name>
        <dbReference type="ChEBI" id="CHEBI:29033"/>
    </cofactor>
</comment>
<evidence type="ECO:0000313" key="13">
    <source>
        <dbReference type="Proteomes" id="UP000625210"/>
    </source>
</evidence>
<evidence type="ECO:0000256" key="3">
    <source>
        <dbReference type="ARBA" id="ARBA00007851"/>
    </source>
</evidence>
<dbReference type="EMBL" id="BMHQ01000004">
    <property type="protein sequence ID" value="GGE13603.1"/>
    <property type="molecule type" value="Genomic_DNA"/>
</dbReference>
<keyword evidence="13" id="KW-1185">Reference proteome</keyword>
<evidence type="ECO:0000256" key="8">
    <source>
        <dbReference type="ARBA" id="ARBA00023004"/>
    </source>
</evidence>
<protein>
    <recommendedName>
        <fullName evidence="10">Ectoine hydroxylase</fullName>
        <ecNumber evidence="10">1.14.11.55</ecNumber>
    </recommendedName>
</protein>
<dbReference type="EC" id="1.14.11.55" evidence="10"/>
<dbReference type="GO" id="GO:0016706">
    <property type="term" value="F:2-oxoglutarate-dependent dioxygenase activity"/>
    <property type="evidence" value="ECO:0007669"/>
    <property type="project" value="InterPro"/>
</dbReference>
<dbReference type="AlphaFoldDB" id="A0A8J2YCZ6"/>
<feature type="region of interest" description="Disordered" evidence="11">
    <location>
        <begin position="16"/>
        <end position="35"/>
    </location>
</feature>
<evidence type="ECO:0000256" key="6">
    <source>
        <dbReference type="ARBA" id="ARBA00022964"/>
    </source>
</evidence>
<feature type="region of interest" description="Disordered" evidence="11">
    <location>
        <begin position="276"/>
        <end position="311"/>
    </location>
</feature>
<keyword evidence="5" id="KW-0479">Metal-binding</keyword>
<keyword evidence="8" id="KW-0408">Iron</keyword>
<dbReference type="SUPFAM" id="SSF51197">
    <property type="entry name" value="Clavaminate synthase-like"/>
    <property type="match status" value="1"/>
</dbReference>
<gene>
    <name evidence="12" type="ORF">GCM10011571_13810</name>
</gene>
<organism evidence="12 13">
    <name type="scientific">Marinithermofilum abyssi</name>
    <dbReference type="NCBI Taxonomy" id="1571185"/>
    <lineage>
        <taxon>Bacteria</taxon>
        <taxon>Bacillati</taxon>
        <taxon>Bacillota</taxon>
        <taxon>Bacilli</taxon>
        <taxon>Bacillales</taxon>
        <taxon>Thermoactinomycetaceae</taxon>
        <taxon>Marinithermofilum</taxon>
    </lineage>
</organism>
<dbReference type="Proteomes" id="UP000625210">
    <property type="component" value="Unassembled WGS sequence"/>
</dbReference>
<accession>A0A8J2YCZ6</accession>
<sequence>MKDLYPSRVYQKPKILERKDPVIHGDKQSAKEGPLNEQQLKEYEKNGFLLLKNFFSPQEVKKMRVELDRLWQENKHNASPEVIREPGSQEIRSIFDAHRKNELFHDLARDPRITYMIQQLLGSDVYVHQFRINFKPGFKGKEFYWHSDFETWHVEDGMPRMRAVSCSILLTDNHSYNGPLMLVPGSHNYFVSCVGETPEDNYKTSLKKQELGVPDHDSLSWLVKKGGITTATGPAGSLLLFECNTMHGSSGNISPEPRSNVFFVYNSVENALVKPFSGQKPRPEFLANRTTQTPELDKPAEKVDMSSKKTG</sequence>
<dbReference type="PANTHER" id="PTHR20883:SF48">
    <property type="entry name" value="ECTOINE DIOXYGENASE"/>
    <property type="match status" value="1"/>
</dbReference>
<feature type="compositionally biased region" description="Basic and acidic residues" evidence="11">
    <location>
        <begin position="16"/>
        <end position="30"/>
    </location>
</feature>
<name>A0A8J2YCZ6_9BACL</name>
<dbReference type="NCBIfam" id="TIGR02408">
    <property type="entry name" value="ectoine_ThpD"/>
    <property type="match status" value="1"/>
</dbReference>
<dbReference type="GO" id="GO:0005506">
    <property type="term" value="F:iron ion binding"/>
    <property type="evidence" value="ECO:0007669"/>
    <property type="project" value="UniProtKB-ARBA"/>
</dbReference>
<evidence type="ECO:0000256" key="11">
    <source>
        <dbReference type="SAM" id="MobiDB-lite"/>
    </source>
</evidence>
<evidence type="ECO:0000256" key="4">
    <source>
        <dbReference type="ARBA" id="ARBA00011738"/>
    </source>
</evidence>